<dbReference type="Proteomes" id="UP001364695">
    <property type="component" value="Unassembled WGS sequence"/>
</dbReference>
<protein>
    <submittedName>
        <fullName evidence="1">Flagellin</fullName>
    </submittedName>
</protein>
<accession>A0ACC6P4L4</accession>
<evidence type="ECO:0000313" key="2">
    <source>
        <dbReference type="Proteomes" id="UP001364695"/>
    </source>
</evidence>
<reference evidence="1" key="1">
    <citation type="submission" date="2023-10" db="EMBL/GenBank/DDBJ databases">
        <title>Amphibacter perezi, gen. nov., sp. nov. a novel taxa of the family Comamonadaceae, class Betaproteobacteria isolated from the skin microbiota of Pelophylax perezi from different populations.</title>
        <authorList>
            <person name="Costa S."/>
            <person name="Proenca D.N."/>
            <person name="Lopes I."/>
            <person name="Morais P.V."/>
        </authorList>
    </citation>
    <scope>NUCLEOTIDE SEQUENCE</scope>
    <source>
        <strain evidence="1">SL12-8</strain>
    </source>
</reference>
<sequence length="306" mass="32836">MRIATSNRIAMGLDTIQQRAAEKDEAFQRMTTFKKVTRGSDDPTLAAVSERARVAYTRVDTDQRSLRTSQGRVEMAEGVMGNASEVLQTVREKIVAAGNGSLPKEARAALATEIGAMRGQLLSLANTRTANGEYLFAGQSSTGEPFADGTTGAVFNGVAGQMVGQAGDVSVPLSYDGSQVWQGAAGAGSGTDVFKALQDTVDLLTADPAPADYSQQIGNRLKAVDDSMTNMARWRTQMGADLNRMDDVNQRMEDQKLRAKTDQSKAEDIDEATAISDFTQKQAGYDAAIKAYGTVQQMSLFDYVKS</sequence>
<name>A0ACC6P4L4_9BURK</name>
<organism evidence="1 2">
    <name type="scientific">Amphibiibacter pelophylacis</name>
    <dbReference type="NCBI Taxonomy" id="1799477"/>
    <lineage>
        <taxon>Bacteria</taxon>
        <taxon>Pseudomonadati</taxon>
        <taxon>Pseudomonadota</taxon>
        <taxon>Betaproteobacteria</taxon>
        <taxon>Burkholderiales</taxon>
        <taxon>Sphaerotilaceae</taxon>
        <taxon>Amphibiibacter</taxon>
    </lineage>
</organism>
<keyword evidence="1" id="KW-0969">Cilium</keyword>
<keyword evidence="1" id="KW-0282">Flagellum</keyword>
<comment type="caution">
    <text evidence="1">The sequence shown here is derived from an EMBL/GenBank/DDBJ whole genome shotgun (WGS) entry which is preliminary data.</text>
</comment>
<keyword evidence="2" id="KW-1185">Reference proteome</keyword>
<proteinExistence type="predicted"/>
<keyword evidence="1" id="KW-0966">Cell projection</keyword>
<dbReference type="EMBL" id="JAWDIE010000020">
    <property type="protein sequence ID" value="MEJ7139151.1"/>
    <property type="molecule type" value="Genomic_DNA"/>
</dbReference>
<evidence type="ECO:0000313" key="1">
    <source>
        <dbReference type="EMBL" id="MEJ7139151.1"/>
    </source>
</evidence>
<gene>
    <name evidence="1" type="ORF">RV045_12035</name>
</gene>